<protein>
    <submittedName>
        <fullName evidence="2">Uncharacterized protein</fullName>
    </submittedName>
</protein>
<evidence type="ECO:0000313" key="2">
    <source>
        <dbReference type="EMBL" id="TDO23459.1"/>
    </source>
</evidence>
<dbReference type="Pfam" id="PF20221">
    <property type="entry name" value="DUF6580"/>
    <property type="match status" value="1"/>
</dbReference>
<evidence type="ECO:0000313" key="3">
    <source>
        <dbReference type="EMBL" id="TDO25062.1"/>
    </source>
</evidence>
<keyword evidence="1" id="KW-0472">Membrane</keyword>
<accession>A0A4R6IMP7</accession>
<feature type="transmembrane region" description="Helical" evidence="1">
    <location>
        <begin position="110"/>
        <end position="133"/>
    </location>
</feature>
<keyword evidence="1" id="KW-0812">Transmembrane</keyword>
<keyword evidence="1" id="KW-1133">Transmembrane helix</keyword>
<dbReference type="RefSeq" id="WP_133475639.1">
    <property type="nucleotide sequence ID" value="NZ_SNWP01000014.1"/>
</dbReference>
<feature type="transmembrane region" description="Helical" evidence="1">
    <location>
        <begin position="30"/>
        <end position="46"/>
    </location>
</feature>
<dbReference type="EMBL" id="SNWP01000014">
    <property type="protein sequence ID" value="TDO25062.1"/>
    <property type="molecule type" value="Genomic_DNA"/>
</dbReference>
<reference evidence="2 4" key="1">
    <citation type="submission" date="2019-03" db="EMBL/GenBank/DDBJ databases">
        <title>Genomic Encyclopedia of Archaeal and Bacterial Type Strains, Phase II (KMG-II): from individual species to whole genera.</title>
        <authorList>
            <person name="Goeker M."/>
        </authorList>
    </citation>
    <scope>NUCLEOTIDE SEQUENCE [LARGE SCALE GENOMIC DNA]</scope>
    <source>
        <strain evidence="2 4">DSM 28323</strain>
    </source>
</reference>
<name>A0A4R6IMP7_9BACT</name>
<dbReference type="InterPro" id="IPR046487">
    <property type="entry name" value="DUF6580"/>
</dbReference>
<organism evidence="2 4">
    <name type="scientific">Sediminibacterium goheungense</name>
    <dbReference type="NCBI Taxonomy" id="1086393"/>
    <lineage>
        <taxon>Bacteria</taxon>
        <taxon>Pseudomonadati</taxon>
        <taxon>Bacteroidota</taxon>
        <taxon>Chitinophagia</taxon>
        <taxon>Chitinophagales</taxon>
        <taxon>Chitinophagaceae</taxon>
        <taxon>Sediminibacterium</taxon>
    </lineage>
</organism>
<dbReference type="OrthoDB" id="9806699at2"/>
<feature type="transmembrane region" description="Helical" evidence="1">
    <location>
        <begin position="86"/>
        <end position="103"/>
    </location>
</feature>
<evidence type="ECO:0000313" key="4">
    <source>
        <dbReference type="Proteomes" id="UP000295741"/>
    </source>
</evidence>
<feature type="transmembrane region" description="Helical" evidence="1">
    <location>
        <begin position="53"/>
        <end position="74"/>
    </location>
</feature>
<dbReference type="EMBL" id="SNWP01000016">
    <property type="protein sequence ID" value="TDO23459.1"/>
    <property type="molecule type" value="Genomic_DNA"/>
</dbReference>
<evidence type="ECO:0000256" key="1">
    <source>
        <dbReference type="SAM" id="Phobius"/>
    </source>
</evidence>
<keyword evidence="4" id="KW-1185">Reference proteome</keyword>
<feature type="transmembrane region" description="Helical" evidence="1">
    <location>
        <begin position="153"/>
        <end position="177"/>
    </location>
</feature>
<sequence length="188" mass="20987">MKLNRSLVISLVLTVFLSAVYRAMPNRPWGFAPQFAIALFAGALFVKDKKWAFAIPLISMFLSDLLYQALYINGLTEIQGFYTGQWKNYLLFTSLTFFGFFLKSGKPVQVLAASMASPTTFFLVSNFMVWSGGGGLNRPKTFDGLLQCYADAIPFYGNSLIATVVFSAILFGGYYLLQQNNTKKELVK</sequence>
<feature type="transmembrane region" description="Helical" evidence="1">
    <location>
        <begin position="7"/>
        <end position="24"/>
    </location>
</feature>
<proteinExistence type="predicted"/>
<dbReference type="Proteomes" id="UP000295741">
    <property type="component" value="Unassembled WGS sequence"/>
</dbReference>
<dbReference type="AlphaFoldDB" id="A0A4R6IMP7"/>
<gene>
    <name evidence="3" type="ORF">BC659_3077</name>
    <name evidence="2" type="ORF">BC659_3319</name>
</gene>
<comment type="caution">
    <text evidence="2">The sequence shown here is derived from an EMBL/GenBank/DDBJ whole genome shotgun (WGS) entry which is preliminary data.</text>
</comment>